<proteinExistence type="inferred from homology"/>
<evidence type="ECO:0000259" key="8">
    <source>
        <dbReference type="PROSITE" id="PS50928"/>
    </source>
</evidence>
<name>A0A7K3LX09_9ACTN</name>
<keyword evidence="4 7" id="KW-0812">Transmembrane</keyword>
<comment type="caution">
    <text evidence="9">The sequence shown here is derived from an EMBL/GenBank/DDBJ whole genome shotgun (WGS) entry which is preliminary data.</text>
</comment>
<feature type="transmembrane region" description="Helical" evidence="7">
    <location>
        <begin position="113"/>
        <end position="135"/>
    </location>
</feature>
<evidence type="ECO:0000256" key="4">
    <source>
        <dbReference type="ARBA" id="ARBA00022692"/>
    </source>
</evidence>
<evidence type="ECO:0000256" key="3">
    <source>
        <dbReference type="ARBA" id="ARBA00022475"/>
    </source>
</evidence>
<feature type="transmembrane region" description="Helical" evidence="7">
    <location>
        <begin position="80"/>
        <end position="101"/>
    </location>
</feature>
<evidence type="ECO:0000256" key="6">
    <source>
        <dbReference type="ARBA" id="ARBA00023136"/>
    </source>
</evidence>
<comment type="similarity">
    <text evidence="7">Belongs to the binding-protein-dependent transport system permease family.</text>
</comment>
<dbReference type="Proteomes" id="UP000460435">
    <property type="component" value="Unassembled WGS sequence"/>
</dbReference>
<keyword evidence="10" id="KW-1185">Reference proteome</keyword>
<dbReference type="AlphaFoldDB" id="A0A7K3LX09"/>
<accession>A0A7K3LX09</accession>
<evidence type="ECO:0000256" key="1">
    <source>
        <dbReference type="ARBA" id="ARBA00004651"/>
    </source>
</evidence>
<comment type="subcellular location">
    <subcellularLocation>
        <location evidence="1 7">Cell membrane</location>
        <topology evidence="1 7">Multi-pass membrane protein</topology>
    </subcellularLocation>
</comment>
<feature type="domain" description="ABC transmembrane type-1" evidence="8">
    <location>
        <begin position="76"/>
        <end position="267"/>
    </location>
</feature>
<feature type="transmembrane region" description="Helical" evidence="7">
    <location>
        <begin position="12"/>
        <end position="34"/>
    </location>
</feature>
<evidence type="ECO:0000313" key="9">
    <source>
        <dbReference type="EMBL" id="NDL55546.1"/>
    </source>
</evidence>
<dbReference type="PROSITE" id="PS50928">
    <property type="entry name" value="ABC_TM1"/>
    <property type="match status" value="1"/>
</dbReference>
<keyword evidence="3" id="KW-1003">Cell membrane</keyword>
<evidence type="ECO:0000256" key="5">
    <source>
        <dbReference type="ARBA" id="ARBA00022989"/>
    </source>
</evidence>
<dbReference type="SUPFAM" id="SSF161098">
    <property type="entry name" value="MetI-like"/>
    <property type="match status" value="1"/>
</dbReference>
<reference evidence="9 10" key="1">
    <citation type="submission" date="2019-11" db="EMBL/GenBank/DDBJ databases">
        <authorList>
            <person name="Li X.-J."/>
            <person name="Feng X.-M."/>
        </authorList>
    </citation>
    <scope>NUCLEOTIDE SEQUENCE [LARGE SCALE GENOMIC DNA]</scope>
    <source>
        <strain evidence="9 10">XMNu-373</strain>
    </source>
</reference>
<keyword evidence="5 7" id="KW-1133">Transmembrane helix</keyword>
<dbReference type="InterPro" id="IPR000515">
    <property type="entry name" value="MetI-like"/>
</dbReference>
<dbReference type="EMBL" id="WLZY01000001">
    <property type="protein sequence ID" value="NDL55546.1"/>
    <property type="molecule type" value="Genomic_DNA"/>
</dbReference>
<protein>
    <submittedName>
        <fullName evidence="9">ABC transporter permease subunit</fullName>
    </submittedName>
</protein>
<dbReference type="InterPro" id="IPR035906">
    <property type="entry name" value="MetI-like_sf"/>
</dbReference>
<keyword evidence="2 7" id="KW-0813">Transport</keyword>
<dbReference type="Gene3D" id="1.10.3720.10">
    <property type="entry name" value="MetI-like"/>
    <property type="match status" value="1"/>
</dbReference>
<feature type="transmembrane region" description="Helical" evidence="7">
    <location>
        <begin position="147"/>
        <end position="167"/>
    </location>
</feature>
<organism evidence="9 10">
    <name type="scientific">Phytoactinopolyspora mesophila</name>
    <dbReference type="NCBI Taxonomy" id="2650750"/>
    <lineage>
        <taxon>Bacteria</taxon>
        <taxon>Bacillati</taxon>
        <taxon>Actinomycetota</taxon>
        <taxon>Actinomycetes</taxon>
        <taxon>Jiangellales</taxon>
        <taxon>Jiangellaceae</taxon>
        <taxon>Phytoactinopolyspora</taxon>
    </lineage>
</organism>
<evidence type="ECO:0000256" key="2">
    <source>
        <dbReference type="ARBA" id="ARBA00022448"/>
    </source>
</evidence>
<evidence type="ECO:0000313" key="10">
    <source>
        <dbReference type="Proteomes" id="UP000460435"/>
    </source>
</evidence>
<dbReference type="GO" id="GO:0055085">
    <property type="term" value="P:transmembrane transport"/>
    <property type="evidence" value="ECO:0007669"/>
    <property type="project" value="InterPro"/>
</dbReference>
<dbReference type="PANTHER" id="PTHR43744">
    <property type="entry name" value="ABC TRANSPORTER PERMEASE PROTEIN MG189-RELATED-RELATED"/>
    <property type="match status" value="1"/>
</dbReference>
<dbReference type="CDD" id="cd06261">
    <property type="entry name" value="TM_PBP2"/>
    <property type="match status" value="1"/>
</dbReference>
<feature type="transmembrane region" description="Helical" evidence="7">
    <location>
        <begin position="200"/>
        <end position="223"/>
    </location>
</feature>
<dbReference type="PANTHER" id="PTHR43744:SF12">
    <property type="entry name" value="ABC TRANSPORTER PERMEASE PROTEIN MG189-RELATED"/>
    <property type="match status" value="1"/>
</dbReference>
<dbReference type="Pfam" id="PF00528">
    <property type="entry name" value="BPD_transp_1"/>
    <property type="match status" value="1"/>
</dbReference>
<dbReference type="GO" id="GO:0005886">
    <property type="term" value="C:plasma membrane"/>
    <property type="evidence" value="ECO:0007669"/>
    <property type="project" value="UniProtKB-SubCell"/>
</dbReference>
<feature type="transmembrane region" description="Helical" evidence="7">
    <location>
        <begin position="246"/>
        <end position="268"/>
    </location>
</feature>
<evidence type="ECO:0000256" key="7">
    <source>
        <dbReference type="RuleBase" id="RU363032"/>
    </source>
</evidence>
<keyword evidence="6 7" id="KW-0472">Membrane</keyword>
<sequence length="280" mass="32073">MRQQRHIERRRRFPALISYAVLVLFAIIEMYPIFLMLANSLRSDLDILSNPLGLPTQPQFGNYVEIWERSNFPSYFMNSVYVTGVGLLVLLLISSMAAFYLARFDFRWNKALLMVFLLGLTLPLKLAVVPLFMLMQSLDLLDTRNGLLLVLVAERLSFAIFVLYGFFITMPREVEEAAMVDGANVWQVYWRVVMPMMRPALATVAIVSIVSMWNEFFFPLVFIRSDELRTIPLGMLTIVGEFSTEWALLFAGLTLSSVPMIIAFVILARQFMEGLTEGIR</sequence>
<gene>
    <name evidence="9" type="ORF">F7O44_00510</name>
</gene>